<dbReference type="Pfam" id="PF01035">
    <property type="entry name" value="DNA_binding_1"/>
    <property type="match status" value="1"/>
</dbReference>
<dbReference type="GO" id="GO:0032259">
    <property type="term" value="P:methylation"/>
    <property type="evidence" value="ECO:0007669"/>
    <property type="project" value="UniProtKB-KW"/>
</dbReference>
<evidence type="ECO:0000256" key="4">
    <source>
        <dbReference type="ARBA" id="ARBA00022763"/>
    </source>
</evidence>
<evidence type="ECO:0000256" key="2">
    <source>
        <dbReference type="ARBA" id="ARBA00022603"/>
    </source>
</evidence>
<gene>
    <name evidence="8" type="ORF">H9862_03070</name>
</gene>
<dbReference type="PROSITE" id="PS00374">
    <property type="entry name" value="MGMT"/>
    <property type="match status" value="1"/>
</dbReference>
<keyword evidence="3 8" id="KW-0808">Transferase</keyword>
<dbReference type="EC" id="2.1.1.63" evidence="8"/>
<dbReference type="CDD" id="cd06445">
    <property type="entry name" value="ATase"/>
    <property type="match status" value="1"/>
</dbReference>
<dbReference type="GO" id="GO:0003908">
    <property type="term" value="F:methylated-DNA-[protein]-cysteine S-methyltransferase activity"/>
    <property type="evidence" value="ECO:0007669"/>
    <property type="project" value="UniProtKB-EC"/>
</dbReference>
<accession>A0A9D2AHP2</accession>
<comment type="catalytic activity">
    <reaction evidence="1">
        <text>a 4-O-methyl-thymidine in DNA + L-cysteinyl-[protein] = a thymidine in DNA + S-methyl-L-cysteinyl-[protein]</text>
        <dbReference type="Rhea" id="RHEA:53428"/>
        <dbReference type="Rhea" id="RHEA-COMP:10131"/>
        <dbReference type="Rhea" id="RHEA-COMP:10132"/>
        <dbReference type="Rhea" id="RHEA-COMP:13555"/>
        <dbReference type="Rhea" id="RHEA-COMP:13556"/>
        <dbReference type="ChEBI" id="CHEBI:29950"/>
        <dbReference type="ChEBI" id="CHEBI:82612"/>
        <dbReference type="ChEBI" id="CHEBI:137386"/>
        <dbReference type="ChEBI" id="CHEBI:137387"/>
        <dbReference type="EC" id="2.1.1.63"/>
    </reaction>
</comment>
<evidence type="ECO:0000256" key="5">
    <source>
        <dbReference type="ARBA" id="ARBA00023204"/>
    </source>
</evidence>
<dbReference type="InterPro" id="IPR014048">
    <property type="entry name" value="MethylDNA_cys_MeTrfase_DNA-bd"/>
</dbReference>
<dbReference type="InterPro" id="IPR001497">
    <property type="entry name" value="MethylDNA_cys_MeTrfase_AS"/>
</dbReference>
<evidence type="ECO:0000256" key="1">
    <source>
        <dbReference type="ARBA" id="ARBA00001286"/>
    </source>
</evidence>
<sequence>MKLPPSACLHRCCLRLGGHPLPLGLVIDRAKLCRVLLPATDESHAQSLLHPWSATQIETPDAPLPGAEQASEDDRALAAEAALRLQAWLDGQRETPDLPLAPLPGTPLQQEIRLRLAAIPRGQTRRYGELGPARCVARVCSSNPLPLILPCHRVLPAGGSAEHPGRYRGGSMLKRALLLREAGRDTEHYIPLP</sequence>
<dbReference type="Proteomes" id="UP000823964">
    <property type="component" value="Unassembled WGS sequence"/>
</dbReference>
<dbReference type="PANTHER" id="PTHR10815:SF5">
    <property type="entry name" value="METHYLATED-DNA--PROTEIN-CYSTEINE METHYLTRANSFERASE"/>
    <property type="match status" value="1"/>
</dbReference>
<dbReference type="NCBIfam" id="TIGR00589">
    <property type="entry name" value="ogt"/>
    <property type="match status" value="1"/>
</dbReference>
<evidence type="ECO:0000256" key="3">
    <source>
        <dbReference type="ARBA" id="ARBA00022679"/>
    </source>
</evidence>
<feature type="domain" description="Methylated-DNA-[protein]-cysteine S-methyltransferase DNA binding" evidence="7">
    <location>
        <begin position="108"/>
        <end position="182"/>
    </location>
</feature>
<comment type="caution">
    <text evidence="8">The sequence shown here is derived from an EMBL/GenBank/DDBJ whole genome shotgun (WGS) entry which is preliminary data.</text>
</comment>
<reference evidence="8" key="1">
    <citation type="journal article" date="2021" name="PeerJ">
        <title>Extensive microbial diversity within the chicken gut microbiome revealed by metagenomics and culture.</title>
        <authorList>
            <person name="Gilroy R."/>
            <person name="Ravi A."/>
            <person name="Getino M."/>
            <person name="Pursley I."/>
            <person name="Horton D.L."/>
            <person name="Alikhan N.F."/>
            <person name="Baker D."/>
            <person name="Gharbi K."/>
            <person name="Hall N."/>
            <person name="Watson M."/>
            <person name="Adriaenssens E.M."/>
            <person name="Foster-Nyarko E."/>
            <person name="Jarju S."/>
            <person name="Secka A."/>
            <person name="Antonio M."/>
            <person name="Oren A."/>
            <person name="Chaudhuri R.R."/>
            <person name="La Ragione R."/>
            <person name="Hildebrand F."/>
            <person name="Pallen M.J."/>
        </authorList>
    </citation>
    <scope>NUCLEOTIDE SEQUENCE</scope>
    <source>
        <strain evidence="8">14975</strain>
    </source>
</reference>
<keyword evidence="5" id="KW-0234">DNA repair</keyword>
<dbReference type="SUPFAM" id="SSF46767">
    <property type="entry name" value="Methylated DNA-protein cysteine methyltransferase, C-terminal domain"/>
    <property type="match status" value="1"/>
</dbReference>
<proteinExistence type="predicted"/>
<dbReference type="InterPro" id="IPR036388">
    <property type="entry name" value="WH-like_DNA-bd_sf"/>
</dbReference>
<dbReference type="GO" id="GO:0006281">
    <property type="term" value="P:DNA repair"/>
    <property type="evidence" value="ECO:0007669"/>
    <property type="project" value="UniProtKB-KW"/>
</dbReference>
<protein>
    <submittedName>
        <fullName evidence="8">Methylated-DNA--[protein]-cysteine S-methyltransferase</fullName>
        <ecNumber evidence="8">2.1.1.63</ecNumber>
    </submittedName>
</protein>
<evidence type="ECO:0000313" key="9">
    <source>
        <dbReference type="Proteomes" id="UP000823964"/>
    </source>
</evidence>
<organism evidence="8 9">
    <name type="scientific">Candidatus Akkermansia intestinigallinarum</name>
    <dbReference type="NCBI Taxonomy" id="2838431"/>
    <lineage>
        <taxon>Bacteria</taxon>
        <taxon>Pseudomonadati</taxon>
        <taxon>Verrucomicrobiota</taxon>
        <taxon>Verrucomicrobiia</taxon>
        <taxon>Verrucomicrobiales</taxon>
        <taxon>Akkermansiaceae</taxon>
        <taxon>Akkermansia</taxon>
    </lineage>
</organism>
<comment type="catalytic activity">
    <reaction evidence="6">
        <text>a 6-O-methyl-2'-deoxyguanosine in DNA + L-cysteinyl-[protein] = S-methyl-L-cysteinyl-[protein] + a 2'-deoxyguanosine in DNA</text>
        <dbReference type="Rhea" id="RHEA:24000"/>
        <dbReference type="Rhea" id="RHEA-COMP:10131"/>
        <dbReference type="Rhea" id="RHEA-COMP:10132"/>
        <dbReference type="Rhea" id="RHEA-COMP:11367"/>
        <dbReference type="Rhea" id="RHEA-COMP:11368"/>
        <dbReference type="ChEBI" id="CHEBI:29950"/>
        <dbReference type="ChEBI" id="CHEBI:82612"/>
        <dbReference type="ChEBI" id="CHEBI:85445"/>
        <dbReference type="ChEBI" id="CHEBI:85448"/>
        <dbReference type="EC" id="2.1.1.63"/>
    </reaction>
</comment>
<dbReference type="InterPro" id="IPR036217">
    <property type="entry name" value="MethylDNA_cys_MeTrfase_DNAb"/>
</dbReference>
<evidence type="ECO:0000259" key="7">
    <source>
        <dbReference type="Pfam" id="PF01035"/>
    </source>
</evidence>
<evidence type="ECO:0000313" key="8">
    <source>
        <dbReference type="EMBL" id="HIX19568.1"/>
    </source>
</evidence>
<dbReference type="Gene3D" id="1.10.10.10">
    <property type="entry name" value="Winged helix-like DNA-binding domain superfamily/Winged helix DNA-binding domain"/>
    <property type="match status" value="1"/>
</dbReference>
<dbReference type="PANTHER" id="PTHR10815">
    <property type="entry name" value="METHYLATED-DNA--PROTEIN-CYSTEINE METHYLTRANSFERASE"/>
    <property type="match status" value="1"/>
</dbReference>
<evidence type="ECO:0000256" key="6">
    <source>
        <dbReference type="ARBA" id="ARBA00049348"/>
    </source>
</evidence>
<reference evidence="8" key="2">
    <citation type="submission" date="2021-04" db="EMBL/GenBank/DDBJ databases">
        <authorList>
            <person name="Gilroy R."/>
        </authorList>
    </citation>
    <scope>NUCLEOTIDE SEQUENCE</scope>
    <source>
        <strain evidence="8">14975</strain>
    </source>
</reference>
<name>A0A9D2AHP2_9BACT</name>
<dbReference type="AlphaFoldDB" id="A0A9D2AHP2"/>
<dbReference type="EMBL" id="DXFQ01000051">
    <property type="protein sequence ID" value="HIX19568.1"/>
    <property type="molecule type" value="Genomic_DNA"/>
</dbReference>
<keyword evidence="2 8" id="KW-0489">Methyltransferase</keyword>
<keyword evidence="4" id="KW-0227">DNA damage</keyword>